<dbReference type="SUPFAM" id="SSF56219">
    <property type="entry name" value="DNase I-like"/>
    <property type="match status" value="1"/>
</dbReference>
<sequence>MTHQHMNIFHHPNTPSTLNTGRMAMEVCNSQITNTLTTSQVPELDTYCELIWPKFPTGNKTTYLGVYYRPPSDKGKSLEYLSTSLNTICNSSSANFMLTGDFNLGNRHTTRSQSHTGSRTRNDRTLDLLCMSNTFLVNRVETLPPLGYHAIIFSEINLSLSKAKQLPHKVFIYKTADWEKFGKNVKETYTHIEEHQLELDIDNMWNYFKTKTTQSIHNEYQLS</sequence>
<dbReference type="EMBL" id="CACVKT020008726">
    <property type="protein sequence ID" value="CAC5416962.1"/>
    <property type="molecule type" value="Genomic_DNA"/>
</dbReference>
<dbReference type="Proteomes" id="UP000507470">
    <property type="component" value="Unassembled WGS sequence"/>
</dbReference>
<dbReference type="OrthoDB" id="5989495at2759"/>
<reference evidence="1 2" key="1">
    <citation type="submission" date="2020-06" db="EMBL/GenBank/DDBJ databases">
        <authorList>
            <person name="Li R."/>
            <person name="Bekaert M."/>
        </authorList>
    </citation>
    <scope>NUCLEOTIDE SEQUENCE [LARGE SCALE GENOMIC DNA]</scope>
    <source>
        <strain evidence="2">wild</strain>
    </source>
</reference>
<protein>
    <recommendedName>
        <fullName evidence="3">Endonuclease/exonuclease/phosphatase domain-containing protein</fullName>
    </recommendedName>
</protein>
<organism evidence="1 2">
    <name type="scientific">Mytilus coruscus</name>
    <name type="common">Sea mussel</name>
    <dbReference type="NCBI Taxonomy" id="42192"/>
    <lineage>
        <taxon>Eukaryota</taxon>
        <taxon>Metazoa</taxon>
        <taxon>Spiralia</taxon>
        <taxon>Lophotrochozoa</taxon>
        <taxon>Mollusca</taxon>
        <taxon>Bivalvia</taxon>
        <taxon>Autobranchia</taxon>
        <taxon>Pteriomorphia</taxon>
        <taxon>Mytilida</taxon>
        <taxon>Mytiloidea</taxon>
        <taxon>Mytilidae</taxon>
        <taxon>Mytilinae</taxon>
        <taxon>Mytilus</taxon>
    </lineage>
</organism>
<dbReference type="GO" id="GO:0061343">
    <property type="term" value="P:cell adhesion involved in heart morphogenesis"/>
    <property type="evidence" value="ECO:0007669"/>
    <property type="project" value="TreeGrafter"/>
</dbReference>
<dbReference type="Gene3D" id="3.60.10.10">
    <property type="entry name" value="Endonuclease/exonuclease/phosphatase"/>
    <property type="match status" value="1"/>
</dbReference>
<dbReference type="InterPro" id="IPR036691">
    <property type="entry name" value="Endo/exonu/phosph_ase_sf"/>
</dbReference>
<gene>
    <name evidence="1" type="ORF">MCOR_49530</name>
</gene>
<dbReference type="PANTHER" id="PTHR33395">
    <property type="entry name" value="TRANSCRIPTASE, PUTATIVE-RELATED-RELATED"/>
    <property type="match status" value="1"/>
</dbReference>
<dbReference type="PANTHER" id="PTHR33395:SF22">
    <property type="entry name" value="REVERSE TRANSCRIPTASE DOMAIN-CONTAINING PROTEIN"/>
    <property type="match status" value="1"/>
</dbReference>
<keyword evidence="2" id="KW-1185">Reference proteome</keyword>
<dbReference type="GO" id="GO:0031012">
    <property type="term" value="C:extracellular matrix"/>
    <property type="evidence" value="ECO:0007669"/>
    <property type="project" value="TreeGrafter"/>
</dbReference>
<dbReference type="GO" id="GO:0007508">
    <property type="term" value="P:larval heart development"/>
    <property type="evidence" value="ECO:0007669"/>
    <property type="project" value="TreeGrafter"/>
</dbReference>
<evidence type="ECO:0000313" key="2">
    <source>
        <dbReference type="Proteomes" id="UP000507470"/>
    </source>
</evidence>
<dbReference type="AlphaFoldDB" id="A0A6J8EBG4"/>
<evidence type="ECO:0000313" key="1">
    <source>
        <dbReference type="EMBL" id="CAC5416962.1"/>
    </source>
</evidence>
<proteinExistence type="predicted"/>
<accession>A0A6J8EBG4</accession>
<evidence type="ECO:0008006" key="3">
    <source>
        <dbReference type="Google" id="ProtNLM"/>
    </source>
</evidence>
<name>A0A6J8EBG4_MYTCO</name>